<keyword evidence="3" id="KW-1185">Reference proteome</keyword>
<evidence type="ECO:0000313" key="2">
    <source>
        <dbReference type="EMBL" id="SMC85365.1"/>
    </source>
</evidence>
<dbReference type="OrthoDB" id="3252095at2"/>
<name>A0A1W2CJF4_KIBAR</name>
<dbReference type="InterPro" id="IPR025164">
    <property type="entry name" value="Toastrack_DUF4097"/>
</dbReference>
<dbReference type="AlphaFoldDB" id="A0A1W2CJF4"/>
<evidence type="ECO:0000313" key="3">
    <source>
        <dbReference type="Proteomes" id="UP000192674"/>
    </source>
</evidence>
<accession>A0A1W2CJF4</accession>
<organism evidence="2 3">
    <name type="scientific">Kibdelosporangium aridum</name>
    <dbReference type="NCBI Taxonomy" id="2030"/>
    <lineage>
        <taxon>Bacteria</taxon>
        <taxon>Bacillati</taxon>
        <taxon>Actinomycetota</taxon>
        <taxon>Actinomycetes</taxon>
        <taxon>Pseudonocardiales</taxon>
        <taxon>Pseudonocardiaceae</taxon>
        <taxon>Kibdelosporangium</taxon>
    </lineage>
</organism>
<reference evidence="2 3" key="1">
    <citation type="submission" date="2017-04" db="EMBL/GenBank/DDBJ databases">
        <authorList>
            <person name="Afonso C.L."/>
            <person name="Miller P.J."/>
            <person name="Scott M.A."/>
            <person name="Spackman E."/>
            <person name="Goraichik I."/>
            <person name="Dimitrov K.M."/>
            <person name="Suarez D.L."/>
            <person name="Swayne D.E."/>
        </authorList>
    </citation>
    <scope>NUCLEOTIDE SEQUENCE [LARGE SCALE GENOMIC DNA]</scope>
    <source>
        <strain evidence="2 3">DSM 43828</strain>
    </source>
</reference>
<dbReference type="Gene3D" id="2.160.20.120">
    <property type="match status" value="1"/>
</dbReference>
<dbReference type="RefSeq" id="WP_084425854.1">
    <property type="nucleotide sequence ID" value="NZ_FWXV01000002.1"/>
</dbReference>
<dbReference type="EMBL" id="FWXV01000002">
    <property type="protein sequence ID" value="SMC85365.1"/>
    <property type="molecule type" value="Genomic_DNA"/>
</dbReference>
<dbReference type="Pfam" id="PF13349">
    <property type="entry name" value="DUF4097"/>
    <property type="match status" value="1"/>
</dbReference>
<sequence length="279" mass="29318">MTVFQTPEPIYATLEIAAGDARVFASGRADTVVQVRPRDESSGKDRAAAEKTKVEYSDGRLLVITPKWPLIGKGGYVDITIELPEGSRLTAESQYAELRGEGTLGEVRYKTDYGSAQFEQTGALNVDSGYGTLVIGQVTGHAELRTGSGEVKLGRVDGTANVRNGNGGIRIGEVSGDLEVTGGNGSVEIESAAAALTVTNSHGDIRVGEVVRGTVSLSTTHGGVEFGIRQGSAAWLELNAKHGAVRNNLETTDGPAQDQETVQVRVHTGFGNITVHRAA</sequence>
<gene>
    <name evidence="2" type="ORF">SAMN05661093_02170</name>
</gene>
<protein>
    <submittedName>
        <fullName evidence="2">Putative adhesin</fullName>
    </submittedName>
</protein>
<evidence type="ECO:0000259" key="1">
    <source>
        <dbReference type="Pfam" id="PF13349"/>
    </source>
</evidence>
<proteinExistence type="predicted"/>
<feature type="domain" description="DUF4097" evidence="1">
    <location>
        <begin position="77"/>
        <end position="275"/>
    </location>
</feature>
<dbReference type="Proteomes" id="UP000192674">
    <property type="component" value="Unassembled WGS sequence"/>
</dbReference>